<proteinExistence type="predicted"/>
<dbReference type="EMBL" id="JADYXP020000004">
    <property type="protein sequence ID" value="KAL0127198.1"/>
    <property type="molecule type" value="Genomic_DNA"/>
</dbReference>
<reference evidence="2 3" key="1">
    <citation type="submission" date="2023-03" db="EMBL/GenBank/DDBJ databases">
        <title>High recombination rates correlate with genetic variation in Cardiocondyla obscurior ants.</title>
        <authorList>
            <person name="Errbii M."/>
        </authorList>
    </citation>
    <scope>NUCLEOTIDE SEQUENCE [LARGE SCALE GENOMIC DNA]</scope>
    <source>
        <strain evidence="2">Alpha-2009</strain>
        <tissue evidence="2">Whole body</tissue>
    </source>
</reference>
<dbReference type="AlphaFoldDB" id="A0AAW2GGQ3"/>
<gene>
    <name evidence="2" type="ORF">PUN28_005472</name>
</gene>
<evidence type="ECO:0000313" key="3">
    <source>
        <dbReference type="Proteomes" id="UP001430953"/>
    </source>
</evidence>
<comment type="caution">
    <text evidence="2">The sequence shown here is derived from an EMBL/GenBank/DDBJ whole genome shotgun (WGS) entry which is preliminary data.</text>
</comment>
<accession>A0AAW2GGQ3</accession>
<evidence type="ECO:0000313" key="2">
    <source>
        <dbReference type="EMBL" id="KAL0127198.1"/>
    </source>
</evidence>
<feature type="region of interest" description="Disordered" evidence="1">
    <location>
        <begin position="60"/>
        <end position="80"/>
    </location>
</feature>
<sequence length="80" mass="9251">MRTYRERLCATLGCTGTRGWRWRTVRREGGVHPSKLLLGEKFPKESPLNTVPSVLNNVSTRERDGMAPPFIDRRTIRDPR</sequence>
<name>A0AAW2GGQ3_9HYME</name>
<organism evidence="2 3">
    <name type="scientific">Cardiocondyla obscurior</name>
    <dbReference type="NCBI Taxonomy" id="286306"/>
    <lineage>
        <taxon>Eukaryota</taxon>
        <taxon>Metazoa</taxon>
        <taxon>Ecdysozoa</taxon>
        <taxon>Arthropoda</taxon>
        <taxon>Hexapoda</taxon>
        <taxon>Insecta</taxon>
        <taxon>Pterygota</taxon>
        <taxon>Neoptera</taxon>
        <taxon>Endopterygota</taxon>
        <taxon>Hymenoptera</taxon>
        <taxon>Apocrita</taxon>
        <taxon>Aculeata</taxon>
        <taxon>Formicoidea</taxon>
        <taxon>Formicidae</taxon>
        <taxon>Myrmicinae</taxon>
        <taxon>Cardiocondyla</taxon>
    </lineage>
</organism>
<dbReference type="Proteomes" id="UP001430953">
    <property type="component" value="Unassembled WGS sequence"/>
</dbReference>
<evidence type="ECO:0000256" key="1">
    <source>
        <dbReference type="SAM" id="MobiDB-lite"/>
    </source>
</evidence>
<keyword evidence="3" id="KW-1185">Reference proteome</keyword>
<protein>
    <submittedName>
        <fullName evidence="2">Uncharacterized protein</fullName>
    </submittedName>
</protein>